<gene>
    <name evidence="1" type="primary">Contig8744.g9337</name>
    <name evidence="1" type="ORF">STYLEM_1201</name>
</gene>
<reference evidence="1 2" key="1">
    <citation type="submission" date="2014-06" db="EMBL/GenBank/DDBJ databases">
        <authorList>
            <person name="Swart Estienne"/>
        </authorList>
    </citation>
    <scope>NUCLEOTIDE SEQUENCE [LARGE SCALE GENOMIC DNA]</scope>
    <source>
        <strain evidence="1 2">130c</strain>
    </source>
</reference>
<proteinExistence type="predicted"/>
<organism evidence="1 2">
    <name type="scientific">Stylonychia lemnae</name>
    <name type="common">Ciliate</name>
    <dbReference type="NCBI Taxonomy" id="5949"/>
    <lineage>
        <taxon>Eukaryota</taxon>
        <taxon>Sar</taxon>
        <taxon>Alveolata</taxon>
        <taxon>Ciliophora</taxon>
        <taxon>Intramacronucleata</taxon>
        <taxon>Spirotrichea</taxon>
        <taxon>Stichotrichia</taxon>
        <taxon>Sporadotrichida</taxon>
        <taxon>Oxytrichidae</taxon>
        <taxon>Stylonychinae</taxon>
        <taxon>Stylonychia</taxon>
    </lineage>
</organism>
<protein>
    <submittedName>
        <fullName evidence="1">Uncharacterized protein</fullName>
    </submittedName>
</protein>
<accession>A0A077ZQP6</accession>
<evidence type="ECO:0000313" key="1">
    <source>
        <dbReference type="EMBL" id="CDW72243.1"/>
    </source>
</evidence>
<sequence length="51" mass="5848">MTDLEESIGAFTQQDFDDLYAINSPEMTISEVQEMVRAEVQSEIDSYFNPI</sequence>
<dbReference type="EMBL" id="CCKQ01001137">
    <property type="protein sequence ID" value="CDW72243.1"/>
    <property type="molecule type" value="Genomic_DNA"/>
</dbReference>
<dbReference type="InParanoid" id="A0A077ZQP6"/>
<keyword evidence="2" id="KW-1185">Reference proteome</keyword>
<evidence type="ECO:0000313" key="2">
    <source>
        <dbReference type="Proteomes" id="UP000039865"/>
    </source>
</evidence>
<name>A0A077ZQP6_STYLE</name>
<dbReference type="AlphaFoldDB" id="A0A077ZQP6"/>
<dbReference type="Proteomes" id="UP000039865">
    <property type="component" value="Unassembled WGS sequence"/>
</dbReference>